<dbReference type="PROSITE" id="PS51257">
    <property type="entry name" value="PROKAR_LIPOPROTEIN"/>
    <property type="match status" value="1"/>
</dbReference>
<gene>
    <name evidence="1" type="ORF">LZ24_00895</name>
</gene>
<sequence>MWYFKKKGVEIIILCLFVFFTSVSCGLKAPPMPPGTTMPGAPVSFEVRQGAGGFALSWEVEGTGPAGFRIYRAVVREDGCRDCPLSYTLLAVLGPEARRYMDRTDSSRIFVYEIRPFMGGGAEGPPARLQTHAGEEGRP</sequence>
<reference evidence="1 2" key="1">
    <citation type="submission" date="2019-07" db="EMBL/GenBank/DDBJ databases">
        <title>Genome sequencing of 100 strains of the haloalkaliphilic chemolithoautotrophic sulfur-oxidizing bacterium Thioalkalivibrio.</title>
        <authorList>
            <person name="Muyzer G."/>
        </authorList>
    </citation>
    <scope>NUCLEOTIDE SEQUENCE [LARGE SCALE GENOMIC DNA]</scope>
    <source>
        <strain evidence="1 2">ASO4-4</strain>
    </source>
</reference>
<dbReference type="Proteomes" id="UP000318307">
    <property type="component" value="Unassembled WGS sequence"/>
</dbReference>
<evidence type="ECO:0000313" key="1">
    <source>
        <dbReference type="EMBL" id="TWI74292.1"/>
    </source>
</evidence>
<evidence type="ECO:0008006" key="3">
    <source>
        <dbReference type="Google" id="ProtNLM"/>
    </source>
</evidence>
<proteinExistence type="predicted"/>
<accession>A0A562RYW3</accession>
<keyword evidence="2" id="KW-1185">Reference proteome</keyword>
<organism evidence="1 2">
    <name type="scientific">Desulfobotulus alkaliphilus</name>
    <dbReference type="NCBI Taxonomy" id="622671"/>
    <lineage>
        <taxon>Bacteria</taxon>
        <taxon>Pseudomonadati</taxon>
        <taxon>Thermodesulfobacteriota</taxon>
        <taxon>Desulfobacteria</taxon>
        <taxon>Desulfobacterales</taxon>
        <taxon>Desulfobacteraceae</taxon>
        <taxon>Desulfobotulus</taxon>
    </lineage>
</organism>
<dbReference type="EMBL" id="VLLC01000005">
    <property type="protein sequence ID" value="TWI74292.1"/>
    <property type="molecule type" value="Genomic_DNA"/>
</dbReference>
<comment type="caution">
    <text evidence="1">The sequence shown here is derived from an EMBL/GenBank/DDBJ whole genome shotgun (WGS) entry which is preliminary data.</text>
</comment>
<evidence type="ECO:0000313" key="2">
    <source>
        <dbReference type="Proteomes" id="UP000318307"/>
    </source>
</evidence>
<protein>
    <recommendedName>
        <fullName evidence="3">Fibronectin type-III domain-containing protein</fullName>
    </recommendedName>
</protein>
<dbReference type="AlphaFoldDB" id="A0A562RYW3"/>
<name>A0A562RYW3_9BACT</name>